<reference evidence="1 2" key="2">
    <citation type="journal article" date="2022" name="Mol. Ecol. Resour.">
        <title>The genomes of chicory, endive, great burdock and yacon provide insights into Asteraceae paleo-polyploidization history and plant inulin production.</title>
        <authorList>
            <person name="Fan W."/>
            <person name="Wang S."/>
            <person name="Wang H."/>
            <person name="Wang A."/>
            <person name="Jiang F."/>
            <person name="Liu H."/>
            <person name="Zhao H."/>
            <person name="Xu D."/>
            <person name="Zhang Y."/>
        </authorList>
    </citation>
    <scope>NUCLEOTIDE SEQUENCE [LARGE SCALE GENOMIC DNA]</scope>
    <source>
        <strain evidence="2">cv. Yunnan</strain>
        <tissue evidence="1">Leaves</tissue>
    </source>
</reference>
<comment type="caution">
    <text evidence="1">The sequence shown here is derived from an EMBL/GenBank/DDBJ whole genome shotgun (WGS) entry which is preliminary data.</text>
</comment>
<organism evidence="1 2">
    <name type="scientific">Smallanthus sonchifolius</name>
    <dbReference type="NCBI Taxonomy" id="185202"/>
    <lineage>
        <taxon>Eukaryota</taxon>
        <taxon>Viridiplantae</taxon>
        <taxon>Streptophyta</taxon>
        <taxon>Embryophyta</taxon>
        <taxon>Tracheophyta</taxon>
        <taxon>Spermatophyta</taxon>
        <taxon>Magnoliopsida</taxon>
        <taxon>eudicotyledons</taxon>
        <taxon>Gunneridae</taxon>
        <taxon>Pentapetalae</taxon>
        <taxon>asterids</taxon>
        <taxon>campanulids</taxon>
        <taxon>Asterales</taxon>
        <taxon>Asteraceae</taxon>
        <taxon>Asteroideae</taxon>
        <taxon>Heliantheae alliance</taxon>
        <taxon>Millerieae</taxon>
        <taxon>Smallanthus</taxon>
    </lineage>
</organism>
<protein>
    <submittedName>
        <fullName evidence="1">Uncharacterized protein</fullName>
    </submittedName>
</protein>
<dbReference type="EMBL" id="CM042018">
    <property type="protein sequence ID" value="KAI3826938.1"/>
    <property type="molecule type" value="Genomic_DNA"/>
</dbReference>
<keyword evidence="2" id="KW-1185">Reference proteome</keyword>
<name>A0ACB9K3W3_9ASTR</name>
<proteinExistence type="predicted"/>
<evidence type="ECO:0000313" key="2">
    <source>
        <dbReference type="Proteomes" id="UP001056120"/>
    </source>
</evidence>
<dbReference type="Proteomes" id="UP001056120">
    <property type="component" value="Linkage Group LG01"/>
</dbReference>
<gene>
    <name evidence="1" type="ORF">L1987_00998</name>
</gene>
<evidence type="ECO:0000313" key="1">
    <source>
        <dbReference type="EMBL" id="KAI3826938.1"/>
    </source>
</evidence>
<accession>A0ACB9K3W3</accession>
<reference evidence="2" key="1">
    <citation type="journal article" date="2022" name="Mol. Ecol. Resour.">
        <title>The genomes of chicory, endive, great burdock and yacon provide insights into Asteraceae palaeo-polyploidization history and plant inulin production.</title>
        <authorList>
            <person name="Fan W."/>
            <person name="Wang S."/>
            <person name="Wang H."/>
            <person name="Wang A."/>
            <person name="Jiang F."/>
            <person name="Liu H."/>
            <person name="Zhao H."/>
            <person name="Xu D."/>
            <person name="Zhang Y."/>
        </authorList>
    </citation>
    <scope>NUCLEOTIDE SEQUENCE [LARGE SCALE GENOMIC DNA]</scope>
    <source>
        <strain evidence="2">cv. Yunnan</strain>
    </source>
</reference>
<sequence>MSTKKSIIKSRGGARRTRSAHLEQNCEWNMVRKAYAPKIQEHYQQLFGSQLSDGLAEEKLELEEPGYTNTDLKHRLPQDTDIPSPLMVATQLPSYSRPEQCTSSPAAPATTLAATPAT</sequence>